<dbReference type="Proteomes" id="UP000826195">
    <property type="component" value="Unassembled WGS sequence"/>
</dbReference>
<gene>
    <name evidence="1" type="ORF">KQX54_015638</name>
</gene>
<sequence>MINWSLIFLSPCCLENGPISIADHHISKAHSDPATGGPLLGQGQKGLSLSSLVASPVARTWMMSKTATRLTSPLLDVISQDRSRAPAEFSTLDIFSCHKSVF</sequence>
<evidence type="ECO:0000313" key="2">
    <source>
        <dbReference type="Proteomes" id="UP000826195"/>
    </source>
</evidence>
<dbReference type="EMBL" id="JAHXZJ010001492">
    <property type="protein sequence ID" value="KAH0552806.1"/>
    <property type="molecule type" value="Genomic_DNA"/>
</dbReference>
<reference evidence="1 2" key="1">
    <citation type="journal article" date="2021" name="J. Hered.">
        <title>A chromosome-level genome assembly of the parasitoid wasp, Cotesia glomerata (Hymenoptera: Braconidae).</title>
        <authorList>
            <person name="Pinto B.J."/>
            <person name="Weis J.J."/>
            <person name="Gamble T."/>
            <person name="Ode P.J."/>
            <person name="Paul R."/>
            <person name="Zaspel J.M."/>
        </authorList>
    </citation>
    <scope>NUCLEOTIDE SEQUENCE [LARGE SCALE GENOMIC DNA]</scope>
    <source>
        <strain evidence="1">CgM1</strain>
    </source>
</reference>
<proteinExistence type="predicted"/>
<keyword evidence="2" id="KW-1185">Reference proteome</keyword>
<comment type="caution">
    <text evidence="1">The sequence shown here is derived from an EMBL/GenBank/DDBJ whole genome shotgun (WGS) entry which is preliminary data.</text>
</comment>
<accession>A0AAV7ILD6</accession>
<name>A0AAV7ILD6_COTGL</name>
<organism evidence="1 2">
    <name type="scientific">Cotesia glomerata</name>
    <name type="common">Lepidopteran parasitic wasp</name>
    <name type="synonym">Apanteles glomeratus</name>
    <dbReference type="NCBI Taxonomy" id="32391"/>
    <lineage>
        <taxon>Eukaryota</taxon>
        <taxon>Metazoa</taxon>
        <taxon>Ecdysozoa</taxon>
        <taxon>Arthropoda</taxon>
        <taxon>Hexapoda</taxon>
        <taxon>Insecta</taxon>
        <taxon>Pterygota</taxon>
        <taxon>Neoptera</taxon>
        <taxon>Endopterygota</taxon>
        <taxon>Hymenoptera</taxon>
        <taxon>Apocrita</taxon>
        <taxon>Ichneumonoidea</taxon>
        <taxon>Braconidae</taxon>
        <taxon>Microgastrinae</taxon>
        <taxon>Cotesia</taxon>
    </lineage>
</organism>
<dbReference type="AlphaFoldDB" id="A0AAV7ILD6"/>
<evidence type="ECO:0000313" key="1">
    <source>
        <dbReference type="EMBL" id="KAH0552806.1"/>
    </source>
</evidence>
<protein>
    <submittedName>
        <fullName evidence="1">Uncharacterized protein</fullName>
    </submittedName>
</protein>